<evidence type="ECO:0000256" key="2">
    <source>
        <dbReference type="ARBA" id="ARBA00022475"/>
    </source>
</evidence>
<keyword evidence="8" id="KW-1185">Reference proteome</keyword>
<accession>A0ABU8NTW3</accession>
<feature type="transmembrane region" description="Helical" evidence="6">
    <location>
        <begin position="439"/>
        <end position="460"/>
    </location>
</feature>
<feature type="transmembrane region" description="Helical" evidence="6">
    <location>
        <begin position="402"/>
        <end position="419"/>
    </location>
</feature>
<name>A0ABU8NTW3_9SPHI</name>
<protein>
    <recommendedName>
        <fullName evidence="9">Na+-driven multidrug efflux pump</fullName>
    </recommendedName>
</protein>
<evidence type="ECO:0000256" key="3">
    <source>
        <dbReference type="ARBA" id="ARBA00022692"/>
    </source>
</evidence>
<evidence type="ECO:0000256" key="5">
    <source>
        <dbReference type="ARBA" id="ARBA00023136"/>
    </source>
</evidence>
<organism evidence="7 8">
    <name type="scientific">Pedobacter panaciterrae</name>
    <dbReference type="NCBI Taxonomy" id="363849"/>
    <lineage>
        <taxon>Bacteria</taxon>
        <taxon>Pseudomonadati</taxon>
        <taxon>Bacteroidota</taxon>
        <taxon>Sphingobacteriia</taxon>
        <taxon>Sphingobacteriales</taxon>
        <taxon>Sphingobacteriaceae</taxon>
        <taxon>Pedobacter</taxon>
    </lineage>
</organism>
<feature type="transmembrane region" description="Helical" evidence="6">
    <location>
        <begin position="12"/>
        <end position="33"/>
    </location>
</feature>
<comment type="caution">
    <text evidence="7">The sequence shown here is derived from an EMBL/GenBank/DDBJ whole genome shotgun (WGS) entry which is preliminary data.</text>
</comment>
<keyword evidence="5 6" id="KW-0472">Membrane</keyword>
<evidence type="ECO:0000256" key="1">
    <source>
        <dbReference type="ARBA" id="ARBA00004651"/>
    </source>
</evidence>
<feature type="transmembrane region" description="Helical" evidence="6">
    <location>
        <begin position="232"/>
        <end position="254"/>
    </location>
</feature>
<gene>
    <name evidence="7" type="ORF">WAE58_24865</name>
</gene>
<keyword evidence="2" id="KW-1003">Cell membrane</keyword>
<keyword evidence="4 6" id="KW-1133">Transmembrane helix</keyword>
<dbReference type="InterPro" id="IPR050833">
    <property type="entry name" value="Poly_Biosynth_Transport"/>
</dbReference>
<feature type="transmembrane region" description="Helical" evidence="6">
    <location>
        <begin position="313"/>
        <end position="337"/>
    </location>
</feature>
<reference evidence="7 8" key="1">
    <citation type="submission" date="2024-03" db="EMBL/GenBank/DDBJ databases">
        <title>Sequence of Lycoming College Course Isolates.</title>
        <authorList>
            <person name="Plotts O."/>
            <person name="Newman J."/>
        </authorList>
    </citation>
    <scope>NUCLEOTIDE SEQUENCE [LARGE SCALE GENOMIC DNA]</scope>
    <source>
        <strain evidence="7 8">CJB-3</strain>
    </source>
</reference>
<comment type="subcellular location">
    <subcellularLocation>
        <location evidence="1">Cell membrane</location>
        <topology evidence="1">Multi-pass membrane protein</topology>
    </subcellularLocation>
</comment>
<dbReference type="RefSeq" id="WP_288883501.1">
    <property type="nucleotide sequence ID" value="NZ_CBFGNQ010000009.1"/>
</dbReference>
<proteinExistence type="predicted"/>
<sequence>MKAAKKVFYNTGFLYGKVVITMFIALFSTRLILKSLGTEDFGIFNLLAGVILMLSFLNGAMTVTTQRYLSFFLGKGEVDKNKEVFKTSITLHLIIGLLVVALLEIAGLFLFDGVLNIPAARIETAKYVFHFMVVSTFFTINAVPYDAAINANEDLLFDSLSGILEAVLKLGIAYYLLYTHFDKLITYGILIAAVTILIRMIKTIWCSVKYAECKFSFGFSANYTLLKEMASYAGWNLFGALCYVASSQGLSIILNRFYGAKINASYAVANQVNSQMQSFSVMMVRAFNPQIVKSEGGGDRERMIRLATQSSKFSVFLLLFMVIPMLIEMPFILKFWLSNVPQYTAAFCTIVLMTSVVSQMSTGLKTAVQATGKIKLYQSVVGSTVLLTLPLSYFLLRSGYPAYSVLIGGLCLEAISLVIRLRIVHTLTGLSISAFFKNIILKVAVITAVGIGVSFLPGLFMPEGFIRLGVVLALSFCSTSLLIWNYGFVQAERDMVAGIAKGLTKKLSGIQVKFAGK</sequence>
<evidence type="ECO:0000313" key="8">
    <source>
        <dbReference type="Proteomes" id="UP001378956"/>
    </source>
</evidence>
<feature type="transmembrane region" description="Helical" evidence="6">
    <location>
        <begin position="184"/>
        <end position="201"/>
    </location>
</feature>
<feature type="transmembrane region" description="Helical" evidence="6">
    <location>
        <begin position="45"/>
        <end position="69"/>
    </location>
</feature>
<dbReference type="Proteomes" id="UP001378956">
    <property type="component" value="Unassembled WGS sequence"/>
</dbReference>
<dbReference type="PANTHER" id="PTHR30250">
    <property type="entry name" value="PST FAMILY PREDICTED COLANIC ACID TRANSPORTER"/>
    <property type="match status" value="1"/>
</dbReference>
<dbReference type="EMBL" id="JBBEUB010000014">
    <property type="protein sequence ID" value="MEJ2905700.1"/>
    <property type="molecule type" value="Genomic_DNA"/>
</dbReference>
<evidence type="ECO:0000256" key="6">
    <source>
        <dbReference type="SAM" id="Phobius"/>
    </source>
</evidence>
<evidence type="ECO:0008006" key="9">
    <source>
        <dbReference type="Google" id="ProtNLM"/>
    </source>
</evidence>
<dbReference type="PANTHER" id="PTHR30250:SF26">
    <property type="entry name" value="PSMA PROTEIN"/>
    <property type="match status" value="1"/>
</dbReference>
<feature type="transmembrane region" description="Helical" evidence="6">
    <location>
        <begin position="89"/>
        <end position="115"/>
    </location>
</feature>
<evidence type="ECO:0000256" key="4">
    <source>
        <dbReference type="ARBA" id="ARBA00022989"/>
    </source>
</evidence>
<feature type="transmembrane region" description="Helical" evidence="6">
    <location>
        <begin position="155"/>
        <end position="177"/>
    </location>
</feature>
<feature type="transmembrane region" description="Helical" evidence="6">
    <location>
        <begin position="376"/>
        <end position="396"/>
    </location>
</feature>
<feature type="transmembrane region" description="Helical" evidence="6">
    <location>
        <begin position="343"/>
        <end position="364"/>
    </location>
</feature>
<keyword evidence="3 6" id="KW-0812">Transmembrane</keyword>
<feature type="transmembrane region" description="Helical" evidence="6">
    <location>
        <begin position="466"/>
        <end position="486"/>
    </location>
</feature>
<evidence type="ECO:0000313" key="7">
    <source>
        <dbReference type="EMBL" id="MEJ2905700.1"/>
    </source>
</evidence>